<name>A0AAN6S578_9PEZI</name>
<feature type="transmembrane region" description="Helical" evidence="6">
    <location>
        <begin position="110"/>
        <end position="132"/>
    </location>
</feature>
<evidence type="ECO:0000256" key="3">
    <source>
        <dbReference type="ARBA" id="ARBA00022989"/>
    </source>
</evidence>
<dbReference type="AlphaFoldDB" id="A0AAN6S578"/>
<evidence type="ECO:0000256" key="4">
    <source>
        <dbReference type="ARBA" id="ARBA00023136"/>
    </source>
</evidence>
<evidence type="ECO:0000313" key="8">
    <source>
        <dbReference type="EMBL" id="KAK3940296.1"/>
    </source>
</evidence>
<comment type="similarity">
    <text evidence="5">Belongs to the SAT4 family.</text>
</comment>
<dbReference type="Proteomes" id="UP001303473">
    <property type="component" value="Unassembled WGS sequence"/>
</dbReference>
<keyword evidence="4 6" id="KW-0472">Membrane</keyword>
<gene>
    <name evidence="8" type="ORF">QBC46DRAFT_354284</name>
</gene>
<proteinExistence type="inferred from homology"/>
<keyword evidence="9" id="KW-1185">Reference proteome</keyword>
<dbReference type="InterPro" id="IPR049326">
    <property type="entry name" value="Rhodopsin_dom_fungi"/>
</dbReference>
<reference evidence="9" key="1">
    <citation type="journal article" date="2023" name="Mol. Phylogenet. Evol.">
        <title>Genome-scale phylogeny and comparative genomics of the fungal order Sordariales.</title>
        <authorList>
            <person name="Hensen N."/>
            <person name="Bonometti L."/>
            <person name="Westerberg I."/>
            <person name="Brannstrom I.O."/>
            <person name="Guillou S."/>
            <person name="Cros-Aarteil S."/>
            <person name="Calhoun S."/>
            <person name="Haridas S."/>
            <person name="Kuo A."/>
            <person name="Mondo S."/>
            <person name="Pangilinan J."/>
            <person name="Riley R."/>
            <person name="LaButti K."/>
            <person name="Andreopoulos B."/>
            <person name="Lipzen A."/>
            <person name="Chen C."/>
            <person name="Yan M."/>
            <person name="Daum C."/>
            <person name="Ng V."/>
            <person name="Clum A."/>
            <person name="Steindorff A."/>
            <person name="Ohm R.A."/>
            <person name="Martin F."/>
            <person name="Silar P."/>
            <person name="Natvig D.O."/>
            <person name="Lalanne C."/>
            <person name="Gautier V."/>
            <person name="Ament-Velasquez S.L."/>
            <person name="Kruys A."/>
            <person name="Hutchinson M.I."/>
            <person name="Powell A.J."/>
            <person name="Barry K."/>
            <person name="Miller A.N."/>
            <person name="Grigoriev I.V."/>
            <person name="Debuchy R."/>
            <person name="Gladieux P."/>
            <person name="Hiltunen Thoren M."/>
            <person name="Johannesson H."/>
        </authorList>
    </citation>
    <scope>NUCLEOTIDE SEQUENCE [LARGE SCALE GENOMIC DNA]</scope>
    <source>
        <strain evidence="9">CBS 340.73</strain>
    </source>
</reference>
<accession>A0AAN6S578</accession>
<organism evidence="8 9">
    <name type="scientific">Diplogelasinospora grovesii</name>
    <dbReference type="NCBI Taxonomy" id="303347"/>
    <lineage>
        <taxon>Eukaryota</taxon>
        <taxon>Fungi</taxon>
        <taxon>Dikarya</taxon>
        <taxon>Ascomycota</taxon>
        <taxon>Pezizomycotina</taxon>
        <taxon>Sordariomycetes</taxon>
        <taxon>Sordariomycetidae</taxon>
        <taxon>Sordariales</taxon>
        <taxon>Diplogelasinosporaceae</taxon>
        <taxon>Diplogelasinospora</taxon>
    </lineage>
</organism>
<dbReference type="PANTHER" id="PTHR33048:SF47">
    <property type="entry name" value="INTEGRAL MEMBRANE PROTEIN-RELATED"/>
    <property type="match status" value="1"/>
</dbReference>
<evidence type="ECO:0000256" key="6">
    <source>
        <dbReference type="SAM" id="Phobius"/>
    </source>
</evidence>
<feature type="transmembrane region" description="Helical" evidence="6">
    <location>
        <begin position="68"/>
        <end position="90"/>
    </location>
</feature>
<comment type="caution">
    <text evidence="8">The sequence shown here is derived from an EMBL/GenBank/DDBJ whole genome shotgun (WGS) entry which is preliminary data.</text>
</comment>
<dbReference type="GO" id="GO:0016020">
    <property type="term" value="C:membrane"/>
    <property type="evidence" value="ECO:0007669"/>
    <property type="project" value="UniProtKB-SubCell"/>
</dbReference>
<feature type="domain" description="Rhodopsin" evidence="7">
    <location>
        <begin position="59"/>
        <end position="289"/>
    </location>
</feature>
<feature type="transmembrane region" description="Helical" evidence="6">
    <location>
        <begin position="189"/>
        <end position="215"/>
    </location>
</feature>
<keyword evidence="2 6" id="KW-0812">Transmembrane</keyword>
<feature type="transmembrane region" description="Helical" evidence="6">
    <location>
        <begin position="144"/>
        <end position="169"/>
    </location>
</feature>
<dbReference type="Pfam" id="PF20684">
    <property type="entry name" value="Fung_rhodopsin"/>
    <property type="match status" value="1"/>
</dbReference>
<dbReference type="EMBL" id="MU853798">
    <property type="protein sequence ID" value="KAK3940296.1"/>
    <property type="molecule type" value="Genomic_DNA"/>
</dbReference>
<evidence type="ECO:0000259" key="7">
    <source>
        <dbReference type="Pfam" id="PF20684"/>
    </source>
</evidence>
<feature type="transmembrane region" description="Helical" evidence="6">
    <location>
        <begin position="227"/>
        <end position="250"/>
    </location>
</feature>
<protein>
    <recommendedName>
        <fullName evidence="7">Rhodopsin domain-containing protein</fullName>
    </recommendedName>
</protein>
<evidence type="ECO:0000313" key="9">
    <source>
        <dbReference type="Proteomes" id="UP001303473"/>
    </source>
</evidence>
<dbReference type="InterPro" id="IPR052337">
    <property type="entry name" value="SAT4-like"/>
</dbReference>
<sequence>MSDGLAGFDLCAFPGAAPPAGTVSNFINPPSLAPTIIGVCVVMVTSATLFMVGRLFANYKRNLAWSDYCALIALIFSLAHGGLMLAQLKYARHQWDIPACWFFGNYAKIIFSQSMMLIPGLFFSKAAIFLLFQQIFEIENFMRPAIIIGMVFNLLIHLTGFGVEAYYQAPSPGQGWDDLMLSGKPNRAIYWGVVQSACSIVLDLYIFILPLPTIFRLNLPPLKRFQVVAVFSAAFMGVVANVVSLVYRVMLTIDLSDGTWKLYAILLCTVVEINIALIVCSVPGFSRFMRIYVSEWAPVKTLRSKIYGYSTSDKTKSPDSSHDSKNKPRTALGRREYIELNDAWLMKSGGGTATVDIIANGQGGQSPEIGGGSVARGGIVRTLDVEQQATSSHTPFSSENLVTTIPGVSRTRL</sequence>
<evidence type="ECO:0000256" key="2">
    <source>
        <dbReference type="ARBA" id="ARBA00022692"/>
    </source>
</evidence>
<feature type="transmembrane region" description="Helical" evidence="6">
    <location>
        <begin position="262"/>
        <end position="282"/>
    </location>
</feature>
<evidence type="ECO:0000256" key="5">
    <source>
        <dbReference type="ARBA" id="ARBA00038359"/>
    </source>
</evidence>
<keyword evidence="3 6" id="KW-1133">Transmembrane helix</keyword>
<comment type="subcellular location">
    <subcellularLocation>
        <location evidence="1">Membrane</location>
        <topology evidence="1">Multi-pass membrane protein</topology>
    </subcellularLocation>
</comment>
<evidence type="ECO:0000256" key="1">
    <source>
        <dbReference type="ARBA" id="ARBA00004141"/>
    </source>
</evidence>
<dbReference type="PANTHER" id="PTHR33048">
    <property type="entry name" value="PTH11-LIKE INTEGRAL MEMBRANE PROTEIN (AFU_ORTHOLOGUE AFUA_5G11245)"/>
    <property type="match status" value="1"/>
</dbReference>
<feature type="transmembrane region" description="Helical" evidence="6">
    <location>
        <begin position="32"/>
        <end position="56"/>
    </location>
</feature>